<organism evidence="1">
    <name type="scientific">Rhizophora mucronata</name>
    <name type="common">Asiatic mangrove</name>
    <dbReference type="NCBI Taxonomy" id="61149"/>
    <lineage>
        <taxon>Eukaryota</taxon>
        <taxon>Viridiplantae</taxon>
        <taxon>Streptophyta</taxon>
        <taxon>Embryophyta</taxon>
        <taxon>Tracheophyta</taxon>
        <taxon>Spermatophyta</taxon>
        <taxon>Magnoliopsida</taxon>
        <taxon>eudicotyledons</taxon>
        <taxon>Gunneridae</taxon>
        <taxon>Pentapetalae</taxon>
        <taxon>rosids</taxon>
        <taxon>fabids</taxon>
        <taxon>Malpighiales</taxon>
        <taxon>Rhizophoraceae</taxon>
        <taxon>Rhizophora</taxon>
    </lineage>
</organism>
<evidence type="ECO:0000313" key="1">
    <source>
        <dbReference type="EMBL" id="MBW90445.1"/>
    </source>
</evidence>
<dbReference type="EMBL" id="GGEC01009962">
    <property type="protein sequence ID" value="MBW90445.1"/>
    <property type="molecule type" value="Transcribed_RNA"/>
</dbReference>
<proteinExistence type="predicted"/>
<reference evidence="1" key="1">
    <citation type="submission" date="2018-02" db="EMBL/GenBank/DDBJ databases">
        <title>Rhizophora mucronata_Transcriptome.</title>
        <authorList>
            <person name="Meera S.P."/>
            <person name="Sreeshan A."/>
            <person name="Augustine A."/>
        </authorList>
    </citation>
    <scope>NUCLEOTIDE SEQUENCE</scope>
    <source>
        <tissue evidence="1">Leaf</tissue>
    </source>
</reference>
<protein>
    <submittedName>
        <fullName evidence="1">Uncharacterized protein</fullName>
    </submittedName>
</protein>
<accession>A0A2P2JAC7</accession>
<name>A0A2P2JAC7_RHIMU</name>
<dbReference type="AlphaFoldDB" id="A0A2P2JAC7"/>
<sequence length="47" mass="5323">MRGNTRNIKDPHISKTNGYPMFRFPTRKPFGWRSAFHSVSSGSGLVV</sequence>